<dbReference type="GO" id="GO:0051500">
    <property type="term" value="F:D-tyrosyl-tRNA(Tyr) deacylase activity"/>
    <property type="evidence" value="ECO:0007669"/>
    <property type="project" value="TreeGrafter"/>
</dbReference>
<dbReference type="HAMAP" id="MF_00518">
    <property type="entry name" value="Deacylase_Dtd"/>
    <property type="match status" value="1"/>
</dbReference>
<dbReference type="InterPro" id="IPR003732">
    <property type="entry name" value="Daa-tRNA_deacyls_DTD"/>
</dbReference>
<gene>
    <name evidence="7" type="ORF">D915_004771</name>
</gene>
<keyword evidence="5" id="KW-0820">tRNA-binding</keyword>
<dbReference type="GO" id="GO:0106026">
    <property type="term" value="F:Gly-tRNA(Ala) deacylase activity"/>
    <property type="evidence" value="ECO:0007669"/>
    <property type="project" value="RHEA"/>
</dbReference>
<evidence type="ECO:0000256" key="5">
    <source>
        <dbReference type="RuleBase" id="RU003470"/>
    </source>
</evidence>
<dbReference type="Gene3D" id="3.50.80.10">
    <property type="entry name" value="D-tyrosyl-tRNA(Tyr) deacylase"/>
    <property type="match status" value="1"/>
</dbReference>
<comment type="caution">
    <text evidence="7">The sequence shown here is derived from an EMBL/GenBank/DDBJ whole genome shotgun (WGS) entry which is preliminary data.</text>
</comment>
<sequence>MRAIIQRVKEASVTVNGSIVSQIGRGLLVLIGVSAKDEKQDAAYIVRKILNLRLFPNADGSRRWDKSVKDLGFEVLCVSQFTLYTELKGNKLDFHRAMDPEFSQKFYLDVIQQIRENYVSERVKDGIFGAMMDVQLINDGPVTIVLDSCTRGSDQISSGDTKLIHSSERDSKPAQM</sequence>
<keyword evidence="8" id="KW-1185">Reference proteome</keyword>
<evidence type="ECO:0000256" key="4">
    <source>
        <dbReference type="ARBA" id="ARBA00048018"/>
    </source>
</evidence>
<name>A0A4E0S1A7_FASHE</name>
<comment type="similarity">
    <text evidence="1 5">Belongs to the DTD family.</text>
</comment>
<dbReference type="GO" id="GO:0000049">
    <property type="term" value="F:tRNA binding"/>
    <property type="evidence" value="ECO:0007669"/>
    <property type="project" value="UniProtKB-KW"/>
</dbReference>
<dbReference type="FunFam" id="3.50.80.10:FF:000001">
    <property type="entry name" value="D-aminoacyl-tRNA deacylase"/>
    <property type="match status" value="1"/>
</dbReference>
<evidence type="ECO:0000313" key="8">
    <source>
        <dbReference type="Proteomes" id="UP000230066"/>
    </source>
</evidence>
<evidence type="ECO:0000256" key="1">
    <source>
        <dbReference type="ARBA" id="ARBA00009673"/>
    </source>
</evidence>
<dbReference type="GO" id="GO:0005737">
    <property type="term" value="C:cytoplasm"/>
    <property type="evidence" value="ECO:0007669"/>
    <property type="project" value="UniProtKB-SubCell"/>
</dbReference>
<dbReference type="PANTHER" id="PTHR10472:SF5">
    <property type="entry name" value="D-AMINOACYL-TRNA DEACYLASE 1"/>
    <property type="match status" value="1"/>
</dbReference>
<evidence type="ECO:0000256" key="2">
    <source>
        <dbReference type="ARBA" id="ARBA00013056"/>
    </source>
</evidence>
<dbReference type="EMBL" id="JXXN02001620">
    <property type="protein sequence ID" value="THD24400.1"/>
    <property type="molecule type" value="Genomic_DNA"/>
</dbReference>
<reference evidence="7" key="1">
    <citation type="submission" date="2019-03" db="EMBL/GenBank/DDBJ databases">
        <title>Improved annotation for the trematode Fasciola hepatica.</title>
        <authorList>
            <person name="Choi Y.-J."/>
            <person name="Martin J."/>
            <person name="Mitreva M."/>
        </authorList>
    </citation>
    <scope>NUCLEOTIDE SEQUENCE [LARGE SCALE GENOMIC DNA]</scope>
</reference>
<keyword evidence="5" id="KW-0963">Cytoplasm</keyword>
<dbReference type="NCBIfam" id="TIGR00256">
    <property type="entry name" value="D-aminoacyl-tRNA deacylase"/>
    <property type="match status" value="1"/>
</dbReference>
<proteinExistence type="inferred from homology"/>
<evidence type="ECO:0000256" key="6">
    <source>
        <dbReference type="SAM" id="MobiDB-lite"/>
    </source>
</evidence>
<evidence type="ECO:0000256" key="3">
    <source>
        <dbReference type="ARBA" id="ARBA00047676"/>
    </source>
</evidence>
<dbReference type="Pfam" id="PF02580">
    <property type="entry name" value="Tyr_Deacylase"/>
    <property type="match status" value="1"/>
</dbReference>
<keyword evidence="5" id="KW-0694">RNA-binding</keyword>
<comment type="catalytic activity">
    <reaction evidence="4">
        <text>a D-aminoacyl-tRNA + H2O = a tRNA + a D-alpha-amino acid + H(+)</text>
        <dbReference type="Rhea" id="RHEA:13953"/>
        <dbReference type="Rhea" id="RHEA-COMP:10123"/>
        <dbReference type="Rhea" id="RHEA-COMP:10124"/>
        <dbReference type="ChEBI" id="CHEBI:15377"/>
        <dbReference type="ChEBI" id="CHEBI:15378"/>
        <dbReference type="ChEBI" id="CHEBI:59871"/>
        <dbReference type="ChEBI" id="CHEBI:78442"/>
        <dbReference type="ChEBI" id="CHEBI:79333"/>
        <dbReference type="EC" id="3.1.1.96"/>
    </reaction>
</comment>
<evidence type="ECO:0000313" key="7">
    <source>
        <dbReference type="EMBL" id="THD24400.1"/>
    </source>
</evidence>
<dbReference type="Proteomes" id="UP000230066">
    <property type="component" value="Unassembled WGS sequence"/>
</dbReference>
<dbReference type="SUPFAM" id="SSF69500">
    <property type="entry name" value="DTD-like"/>
    <property type="match status" value="1"/>
</dbReference>
<keyword evidence="5" id="KW-0378">Hydrolase</keyword>
<organism evidence="7 8">
    <name type="scientific">Fasciola hepatica</name>
    <name type="common">Liver fluke</name>
    <dbReference type="NCBI Taxonomy" id="6192"/>
    <lineage>
        <taxon>Eukaryota</taxon>
        <taxon>Metazoa</taxon>
        <taxon>Spiralia</taxon>
        <taxon>Lophotrochozoa</taxon>
        <taxon>Platyhelminthes</taxon>
        <taxon>Trematoda</taxon>
        <taxon>Digenea</taxon>
        <taxon>Plagiorchiida</taxon>
        <taxon>Echinostomata</taxon>
        <taxon>Echinostomatoidea</taxon>
        <taxon>Fasciolidae</taxon>
        <taxon>Fasciola</taxon>
    </lineage>
</organism>
<dbReference type="PANTHER" id="PTHR10472">
    <property type="entry name" value="D-TYROSYL-TRNA TYR DEACYLASE"/>
    <property type="match status" value="1"/>
</dbReference>
<feature type="compositionally biased region" description="Basic and acidic residues" evidence="6">
    <location>
        <begin position="162"/>
        <end position="176"/>
    </location>
</feature>
<protein>
    <recommendedName>
        <fullName evidence="2 5">D-aminoacyl-tRNA deacylase</fullName>
        <ecNumber evidence="2 5">3.1.1.96</ecNumber>
    </recommendedName>
</protein>
<comment type="subcellular location">
    <subcellularLocation>
        <location evidence="5">Cytoplasm</location>
    </subcellularLocation>
</comment>
<comment type="catalytic activity">
    <reaction evidence="3">
        <text>glycyl-tRNA(Ala) + H2O = tRNA(Ala) + glycine + H(+)</text>
        <dbReference type="Rhea" id="RHEA:53744"/>
        <dbReference type="Rhea" id="RHEA-COMP:9657"/>
        <dbReference type="Rhea" id="RHEA-COMP:13640"/>
        <dbReference type="ChEBI" id="CHEBI:15377"/>
        <dbReference type="ChEBI" id="CHEBI:15378"/>
        <dbReference type="ChEBI" id="CHEBI:57305"/>
        <dbReference type="ChEBI" id="CHEBI:78442"/>
        <dbReference type="ChEBI" id="CHEBI:78522"/>
        <dbReference type="EC" id="3.1.1.96"/>
    </reaction>
</comment>
<accession>A0A4E0S1A7</accession>
<dbReference type="InterPro" id="IPR023509">
    <property type="entry name" value="DTD-like_sf"/>
</dbReference>
<dbReference type="CDD" id="cd00563">
    <property type="entry name" value="Dtyr_deacylase"/>
    <property type="match status" value="1"/>
</dbReference>
<dbReference type="EC" id="3.1.1.96" evidence="2 5"/>
<dbReference type="AlphaFoldDB" id="A0A4E0S1A7"/>
<feature type="region of interest" description="Disordered" evidence="6">
    <location>
        <begin position="154"/>
        <end position="176"/>
    </location>
</feature>